<feature type="region of interest" description="Disordered" evidence="1">
    <location>
        <begin position="191"/>
        <end position="256"/>
    </location>
</feature>
<organism evidence="3 4">
    <name type="scientific">Prorocentrum cordatum</name>
    <dbReference type="NCBI Taxonomy" id="2364126"/>
    <lineage>
        <taxon>Eukaryota</taxon>
        <taxon>Sar</taxon>
        <taxon>Alveolata</taxon>
        <taxon>Dinophyceae</taxon>
        <taxon>Prorocentrales</taxon>
        <taxon>Prorocentraceae</taxon>
        <taxon>Prorocentrum</taxon>
    </lineage>
</organism>
<feature type="transmembrane region" description="Helical" evidence="2">
    <location>
        <begin position="162"/>
        <end position="185"/>
    </location>
</feature>
<comment type="caution">
    <text evidence="3">The sequence shown here is derived from an EMBL/GenBank/DDBJ whole genome shotgun (WGS) entry which is preliminary data.</text>
</comment>
<keyword evidence="2" id="KW-0472">Membrane</keyword>
<keyword evidence="4" id="KW-1185">Reference proteome</keyword>
<name>A0ABN9XZM2_9DINO</name>
<keyword evidence="2" id="KW-0812">Transmembrane</keyword>
<evidence type="ECO:0000313" key="3">
    <source>
        <dbReference type="EMBL" id="CAK0903749.1"/>
    </source>
</evidence>
<accession>A0ABN9XZM2</accession>
<protein>
    <recommendedName>
        <fullName evidence="5">H(+)-exporting diphosphatase</fullName>
    </recommendedName>
</protein>
<evidence type="ECO:0000256" key="1">
    <source>
        <dbReference type="SAM" id="MobiDB-lite"/>
    </source>
</evidence>
<keyword evidence="2" id="KW-1133">Transmembrane helix</keyword>
<dbReference type="Proteomes" id="UP001189429">
    <property type="component" value="Unassembled WGS sequence"/>
</dbReference>
<feature type="compositionally biased region" description="Pro residues" evidence="1">
    <location>
        <begin position="222"/>
        <end position="256"/>
    </location>
</feature>
<gene>
    <name evidence="3" type="ORF">PCOR1329_LOCUS79965</name>
</gene>
<proteinExistence type="predicted"/>
<dbReference type="EMBL" id="CAUYUJ010021281">
    <property type="protein sequence ID" value="CAK0903749.1"/>
    <property type="molecule type" value="Genomic_DNA"/>
</dbReference>
<evidence type="ECO:0000256" key="2">
    <source>
        <dbReference type="SAM" id="Phobius"/>
    </source>
</evidence>
<feature type="transmembrane region" description="Helical" evidence="2">
    <location>
        <begin position="64"/>
        <end position="87"/>
    </location>
</feature>
<feature type="transmembrane region" description="Helical" evidence="2">
    <location>
        <begin position="26"/>
        <end position="57"/>
    </location>
</feature>
<evidence type="ECO:0008006" key="5">
    <source>
        <dbReference type="Google" id="ProtNLM"/>
    </source>
</evidence>
<reference evidence="3" key="1">
    <citation type="submission" date="2023-10" db="EMBL/GenBank/DDBJ databases">
        <authorList>
            <person name="Chen Y."/>
            <person name="Shah S."/>
            <person name="Dougan E. K."/>
            <person name="Thang M."/>
            <person name="Chan C."/>
        </authorList>
    </citation>
    <scope>NUCLEOTIDE SEQUENCE [LARGE SCALE GENOMIC DNA]</scope>
</reference>
<evidence type="ECO:0000313" key="4">
    <source>
        <dbReference type="Proteomes" id="UP001189429"/>
    </source>
</evidence>
<sequence length="256" mass="26460">MPSYKEEVVEWAISASRYGVKWWMPILLIGVSMLNTLTGGVFIWCVGIVQAVLFTVVGMSNGKVGVIVAPLCLTAGASIAAIMYIQVMKTSGADALLERTGAKDSKFLAQAQETRSAPPRGDAPLAAGQAPNASLQVNPLTPVPTAVLVVAGMLAKMDEVTVFSVLMAGKFLMLLLNSVAVYYVSEGQTVEDVSRSTSCAPRGSGGAGRGRRPTTGPGLQKLPPPPPPPSSSPLLLPPPAPPPAPPAPPPPPPPPI</sequence>